<sequence length="366" mass="40153">MIAATSSDGSGAPALVYKGKKEYKIIGKYMMGEVIGEGMQGKVREALHSETLRRVAIKIVHLRQLRKAQNAEKNMEREMAIHKKLKHRNVVELTEHFRIDEKDKWYVVLELITGGSLQDIVDILPEKRLPDALARRFVHQLLDGLDYCHGKGVVHRDIKPSNLMVNTDGVLKICDFGVAEELETYAEGDLCSKSRGSPAFLPPEVASGSHEKFSGFKVDVWATGVSLYLLTTGRVPFEGTSLINLFENIDQGNYGVPQALASQPQLLSLVDGLLAHEQAHRLSVREALEHAWMSAQPAEEVWGEREKALVASVATRMRSGSVLRSIARMYGEAFVEAPPAADASGPSSTSGRTFAAAPSEHPCSLA</sequence>
<dbReference type="Gene3D" id="3.30.200.20">
    <property type="entry name" value="Phosphorylase Kinase, domain 1"/>
    <property type="match status" value="1"/>
</dbReference>
<comment type="cofactor">
    <cofactor evidence="2">
        <name>Mg(2+)</name>
        <dbReference type="ChEBI" id="CHEBI:18420"/>
    </cofactor>
</comment>
<organism evidence="17">
    <name type="scientific">Calcidiscus leptoporus</name>
    <dbReference type="NCBI Taxonomy" id="127549"/>
    <lineage>
        <taxon>Eukaryota</taxon>
        <taxon>Haptista</taxon>
        <taxon>Haptophyta</taxon>
        <taxon>Prymnesiophyceae</taxon>
        <taxon>Coccolithales</taxon>
        <taxon>Calcidiscaceae</taxon>
        <taxon>Calcidiscus</taxon>
    </lineage>
</organism>
<feature type="domain" description="Protein kinase" evidence="16">
    <location>
        <begin position="29"/>
        <end position="293"/>
    </location>
</feature>
<keyword evidence="6" id="KW-0808">Transferase</keyword>
<reference evidence="17" key="1">
    <citation type="submission" date="2021-01" db="EMBL/GenBank/DDBJ databases">
        <authorList>
            <person name="Corre E."/>
            <person name="Pelletier E."/>
            <person name="Niang G."/>
            <person name="Scheremetjew M."/>
            <person name="Finn R."/>
            <person name="Kale V."/>
            <person name="Holt S."/>
            <person name="Cochrane G."/>
            <person name="Meng A."/>
            <person name="Brown T."/>
            <person name="Cohen L."/>
        </authorList>
    </citation>
    <scope>NUCLEOTIDE SEQUENCE</scope>
    <source>
        <strain evidence="17">RCC1130</strain>
    </source>
</reference>
<evidence type="ECO:0000256" key="8">
    <source>
        <dbReference type="ARBA" id="ARBA00022741"/>
    </source>
</evidence>
<dbReference type="EMBL" id="HBER01049217">
    <property type="protein sequence ID" value="CAD8549401.1"/>
    <property type="molecule type" value="Transcribed_RNA"/>
</dbReference>
<dbReference type="AlphaFoldDB" id="A0A7S0P2K1"/>
<evidence type="ECO:0000256" key="10">
    <source>
        <dbReference type="ARBA" id="ARBA00022840"/>
    </source>
</evidence>
<dbReference type="InterPro" id="IPR000719">
    <property type="entry name" value="Prot_kinase_dom"/>
</dbReference>
<evidence type="ECO:0000256" key="11">
    <source>
        <dbReference type="ARBA" id="ARBA00022842"/>
    </source>
</evidence>
<name>A0A7S0P2K1_9EUKA</name>
<dbReference type="PANTHER" id="PTHR24346">
    <property type="entry name" value="MAP/MICROTUBULE AFFINITY-REGULATING KINASE"/>
    <property type="match status" value="1"/>
</dbReference>
<evidence type="ECO:0000256" key="2">
    <source>
        <dbReference type="ARBA" id="ARBA00001946"/>
    </source>
</evidence>
<evidence type="ECO:0000313" key="17">
    <source>
        <dbReference type="EMBL" id="CAD8549401.1"/>
    </source>
</evidence>
<evidence type="ECO:0000256" key="6">
    <source>
        <dbReference type="ARBA" id="ARBA00022679"/>
    </source>
</evidence>
<dbReference type="SUPFAM" id="SSF56112">
    <property type="entry name" value="Protein kinase-like (PK-like)"/>
    <property type="match status" value="1"/>
</dbReference>
<dbReference type="InterPro" id="IPR008271">
    <property type="entry name" value="Ser/Thr_kinase_AS"/>
</dbReference>
<keyword evidence="11" id="KW-0460">Magnesium</keyword>
<gene>
    <name evidence="17" type="ORF">CLEP1334_LOCUS24691</name>
</gene>
<dbReference type="GO" id="GO:0046872">
    <property type="term" value="F:metal ion binding"/>
    <property type="evidence" value="ECO:0007669"/>
    <property type="project" value="UniProtKB-KW"/>
</dbReference>
<evidence type="ECO:0000256" key="15">
    <source>
        <dbReference type="SAM" id="MobiDB-lite"/>
    </source>
</evidence>
<evidence type="ECO:0000256" key="5">
    <source>
        <dbReference type="ARBA" id="ARBA00022527"/>
    </source>
</evidence>
<accession>A0A7S0P2K1</accession>
<comment type="catalytic activity">
    <reaction evidence="13">
        <text>L-threonyl-[protein] + ATP = O-phospho-L-threonyl-[protein] + ADP + H(+)</text>
        <dbReference type="Rhea" id="RHEA:46608"/>
        <dbReference type="Rhea" id="RHEA-COMP:11060"/>
        <dbReference type="Rhea" id="RHEA-COMP:11605"/>
        <dbReference type="ChEBI" id="CHEBI:15378"/>
        <dbReference type="ChEBI" id="CHEBI:30013"/>
        <dbReference type="ChEBI" id="CHEBI:30616"/>
        <dbReference type="ChEBI" id="CHEBI:61977"/>
        <dbReference type="ChEBI" id="CHEBI:456216"/>
        <dbReference type="EC" id="2.7.11.1"/>
    </reaction>
</comment>
<evidence type="ECO:0000259" key="16">
    <source>
        <dbReference type="PROSITE" id="PS50011"/>
    </source>
</evidence>
<keyword evidence="8" id="KW-0547">Nucleotide-binding</keyword>
<dbReference type="Gene3D" id="1.10.510.10">
    <property type="entry name" value="Transferase(Phosphotransferase) domain 1"/>
    <property type="match status" value="1"/>
</dbReference>
<evidence type="ECO:0000256" key="13">
    <source>
        <dbReference type="ARBA" id="ARBA00047899"/>
    </source>
</evidence>
<dbReference type="GO" id="GO:0005524">
    <property type="term" value="F:ATP binding"/>
    <property type="evidence" value="ECO:0007669"/>
    <property type="project" value="UniProtKB-KW"/>
</dbReference>
<dbReference type="InterPro" id="IPR011009">
    <property type="entry name" value="Kinase-like_dom_sf"/>
</dbReference>
<dbReference type="PROSITE" id="PS00108">
    <property type="entry name" value="PROTEIN_KINASE_ST"/>
    <property type="match status" value="1"/>
</dbReference>
<feature type="compositionally biased region" description="Low complexity" evidence="15">
    <location>
        <begin position="338"/>
        <end position="350"/>
    </location>
</feature>
<dbReference type="FunFam" id="1.10.510.10:FF:000571">
    <property type="entry name" value="Maternal embryonic leucine zipper kinase"/>
    <property type="match status" value="1"/>
</dbReference>
<dbReference type="GO" id="GO:0005737">
    <property type="term" value="C:cytoplasm"/>
    <property type="evidence" value="ECO:0007669"/>
    <property type="project" value="TreeGrafter"/>
</dbReference>
<dbReference type="GO" id="GO:0004674">
    <property type="term" value="F:protein serine/threonine kinase activity"/>
    <property type="evidence" value="ECO:0007669"/>
    <property type="project" value="UniProtKB-KW"/>
</dbReference>
<dbReference type="GO" id="GO:0035556">
    <property type="term" value="P:intracellular signal transduction"/>
    <property type="evidence" value="ECO:0007669"/>
    <property type="project" value="TreeGrafter"/>
</dbReference>
<protein>
    <recommendedName>
        <fullName evidence="4">non-specific serine/threonine protein kinase</fullName>
        <ecNumber evidence="4">2.7.11.1</ecNumber>
    </recommendedName>
</protein>
<feature type="region of interest" description="Disordered" evidence="15">
    <location>
        <begin position="338"/>
        <end position="366"/>
    </location>
</feature>
<dbReference type="PROSITE" id="PS50011">
    <property type="entry name" value="PROTEIN_KINASE_DOM"/>
    <property type="match status" value="1"/>
</dbReference>
<dbReference type="Pfam" id="PF00069">
    <property type="entry name" value="Pkinase"/>
    <property type="match status" value="1"/>
</dbReference>
<evidence type="ECO:0000256" key="1">
    <source>
        <dbReference type="ARBA" id="ARBA00001936"/>
    </source>
</evidence>
<comment type="cofactor">
    <cofactor evidence="1">
        <name>Mn(2+)</name>
        <dbReference type="ChEBI" id="CHEBI:29035"/>
    </cofactor>
</comment>
<dbReference type="SMART" id="SM00220">
    <property type="entry name" value="S_TKc"/>
    <property type="match status" value="1"/>
</dbReference>
<keyword evidence="5" id="KW-0723">Serine/threonine-protein kinase</keyword>
<evidence type="ECO:0000256" key="4">
    <source>
        <dbReference type="ARBA" id="ARBA00012513"/>
    </source>
</evidence>
<keyword evidence="10" id="KW-0067">ATP-binding</keyword>
<dbReference type="PANTHER" id="PTHR24346:SF94">
    <property type="entry name" value="NON-SPECIFIC SERINE_THREONINE PROTEIN KINASE"/>
    <property type="match status" value="1"/>
</dbReference>
<evidence type="ECO:0000256" key="3">
    <source>
        <dbReference type="ARBA" id="ARBA00009985"/>
    </source>
</evidence>
<evidence type="ECO:0000256" key="14">
    <source>
        <dbReference type="ARBA" id="ARBA00048679"/>
    </source>
</evidence>
<comment type="similarity">
    <text evidence="3">Belongs to the protein kinase superfamily. CAMK Ser/Thr protein kinase family. LKB1 subfamily.</text>
</comment>
<evidence type="ECO:0000256" key="7">
    <source>
        <dbReference type="ARBA" id="ARBA00022723"/>
    </source>
</evidence>
<evidence type="ECO:0000256" key="12">
    <source>
        <dbReference type="ARBA" id="ARBA00023211"/>
    </source>
</evidence>
<keyword evidence="12" id="KW-0464">Manganese</keyword>
<evidence type="ECO:0000256" key="9">
    <source>
        <dbReference type="ARBA" id="ARBA00022777"/>
    </source>
</evidence>
<keyword evidence="9" id="KW-0418">Kinase</keyword>
<proteinExistence type="inferred from homology"/>
<dbReference type="EC" id="2.7.11.1" evidence="4"/>
<comment type="catalytic activity">
    <reaction evidence="14">
        <text>L-seryl-[protein] + ATP = O-phospho-L-seryl-[protein] + ADP + H(+)</text>
        <dbReference type="Rhea" id="RHEA:17989"/>
        <dbReference type="Rhea" id="RHEA-COMP:9863"/>
        <dbReference type="Rhea" id="RHEA-COMP:11604"/>
        <dbReference type="ChEBI" id="CHEBI:15378"/>
        <dbReference type="ChEBI" id="CHEBI:29999"/>
        <dbReference type="ChEBI" id="CHEBI:30616"/>
        <dbReference type="ChEBI" id="CHEBI:83421"/>
        <dbReference type="ChEBI" id="CHEBI:456216"/>
        <dbReference type="EC" id="2.7.11.1"/>
    </reaction>
</comment>
<keyword evidence="7" id="KW-0479">Metal-binding</keyword>